<keyword evidence="1" id="KW-0472">Membrane</keyword>
<feature type="non-terminal residue" evidence="2">
    <location>
        <position position="1"/>
    </location>
</feature>
<gene>
    <name evidence="2" type="ORF">ALC56_09117</name>
</gene>
<accession>A0A151JV76</accession>
<evidence type="ECO:0000313" key="2">
    <source>
        <dbReference type="EMBL" id="KYN36522.1"/>
    </source>
</evidence>
<sequence length="97" mass="11120">VNRYLMKKETKSINTKKQKAKKQRPNFFGPLNELAGYKHKPPLKEEIFTIDIAVCNFNDGLTSLITIMQVLNLTVASIVFNSVWRRARAESKQLIAL</sequence>
<keyword evidence="1" id="KW-0812">Transmembrane</keyword>
<dbReference type="AlphaFoldDB" id="A0A151JV76"/>
<proteinExistence type="predicted"/>
<evidence type="ECO:0000313" key="3">
    <source>
        <dbReference type="Proteomes" id="UP000078541"/>
    </source>
</evidence>
<organism evidence="2 3">
    <name type="scientific">Trachymyrmex septentrionalis</name>
    <dbReference type="NCBI Taxonomy" id="34720"/>
    <lineage>
        <taxon>Eukaryota</taxon>
        <taxon>Metazoa</taxon>
        <taxon>Ecdysozoa</taxon>
        <taxon>Arthropoda</taxon>
        <taxon>Hexapoda</taxon>
        <taxon>Insecta</taxon>
        <taxon>Pterygota</taxon>
        <taxon>Neoptera</taxon>
        <taxon>Endopterygota</taxon>
        <taxon>Hymenoptera</taxon>
        <taxon>Apocrita</taxon>
        <taxon>Aculeata</taxon>
        <taxon>Formicoidea</taxon>
        <taxon>Formicidae</taxon>
        <taxon>Myrmicinae</taxon>
        <taxon>Trachymyrmex</taxon>
    </lineage>
</organism>
<dbReference type="EMBL" id="KQ981738">
    <property type="protein sequence ID" value="KYN36522.1"/>
    <property type="molecule type" value="Genomic_DNA"/>
</dbReference>
<feature type="transmembrane region" description="Helical" evidence="1">
    <location>
        <begin position="64"/>
        <end position="84"/>
    </location>
</feature>
<protein>
    <submittedName>
        <fullName evidence="2">Uncharacterized protein</fullName>
    </submittedName>
</protein>
<keyword evidence="1" id="KW-1133">Transmembrane helix</keyword>
<evidence type="ECO:0000256" key="1">
    <source>
        <dbReference type="SAM" id="Phobius"/>
    </source>
</evidence>
<name>A0A151JV76_9HYME</name>
<keyword evidence="3" id="KW-1185">Reference proteome</keyword>
<reference evidence="2 3" key="1">
    <citation type="submission" date="2016-03" db="EMBL/GenBank/DDBJ databases">
        <title>Trachymyrmex septentrionalis WGS genome.</title>
        <authorList>
            <person name="Nygaard S."/>
            <person name="Hu H."/>
            <person name="Boomsma J."/>
            <person name="Zhang G."/>
        </authorList>
    </citation>
    <scope>NUCLEOTIDE SEQUENCE [LARGE SCALE GENOMIC DNA]</scope>
    <source>
        <strain evidence="2">Tsep2-gDNA-1</strain>
        <tissue evidence="2">Whole body</tissue>
    </source>
</reference>
<dbReference type="Proteomes" id="UP000078541">
    <property type="component" value="Unassembled WGS sequence"/>
</dbReference>